<dbReference type="EMBL" id="JAGTXO010000008">
    <property type="protein sequence ID" value="KAG8466378.1"/>
    <property type="molecule type" value="Genomic_DNA"/>
</dbReference>
<dbReference type="Pfam" id="PF03134">
    <property type="entry name" value="TB2_DP1_HVA22"/>
    <property type="match status" value="1"/>
</dbReference>
<keyword evidence="6" id="KW-1185">Reference proteome</keyword>
<reference evidence="5" key="2">
    <citation type="submission" date="2021-05" db="EMBL/GenBank/DDBJ databases">
        <title>The genome of the haptophyte Pavlova lutheri (Diacronema luteri, Pavlovales) - a model for lipid biosynthesis in eukaryotic algae.</title>
        <authorList>
            <person name="Hulatt C.J."/>
            <person name="Posewitz M.C."/>
        </authorList>
    </citation>
    <scope>NUCLEOTIDE SEQUENCE</scope>
    <source>
        <strain evidence="5">NIVA-4/92</strain>
    </source>
</reference>
<dbReference type="OrthoDB" id="10009287at2759"/>
<evidence type="ECO:0000313" key="6">
    <source>
        <dbReference type="Proteomes" id="UP000751190"/>
    </source>
</evidence>
<comment type="subcellular location">
    <subcellularLocation>
        <location evidence="1">Membrane</location>
        <topology evidence="1">Multi-pass membrane protein</topology>
    </subcellularLocation>
</comment>
<evidence type="ECO:0000313" key="4">
    <source>
        <dbReference type="EMBL" id="CAD8279050.1"/>
    </source>
</evidence>
<dbReference type="OMA" id="NWIRYAS"/>
<dbReference type="EMBL" id="HBEB01020569">
    <property type="protein sequence ID" value="CAD8279050.1"/>
    <property type="molecule type" value="Transcribed_RNA"/>
</dbReference>
<reference evidence="4" key="1">
    <citation type="submission" date="2021-01" db="EMBL/GenBank/DDBJ databases">
        <authorList>
            <person name="Corre E."/>
            <person name="Pelletier E."/>
            <person name="Niang G."/>
            <person name="Scheremetjew M."/>
            <person name="Finn R."/>
            <person name="Kale V."/>
            <person name="Holt S."/>
            <person name="Cochrane G."/>
            <person name="Meng A."/>
            <person name="Brown T."/>
            <person name="Cohen L."/>
        </authorList>
    </citation>
    <scope>NUCLEOTIDE SEQUENCE</scope>
    <source>
        <strain evidence="4">RCC1537</strain>
    </source>
</reference>
<dbReference type="Proteomes" id="UP000751190">
    <property type="component" value="Unassembled WGS sequence"/>
</dbReference>
<dbReference type="GO" id="GO:0016020">
    <property type="term" value="C:membrane"/>
    <property type="evidence" value="ECO:0007669"/>
    <property type="project" value="UniProtKB-SubCell"/>
</dbReference>
<protein>
    <recommendedName>
        <fullName evidence="7">HVA22-like protein</fullName>
    </recommendedName>
</protein>
<keyword evidence="3" id="KW-0812">Transmembrane</keyword>
<dbReference type="AlphaFoldDB" id="A0A7R9YPH8"/>
<evidence type="ECO:0000256" key="1">
    <source>
        <dbReference type="RuleBase" id="RU362006"/>
    </source>
</evidence>
<feature type="transmembrane region" description="Helical" evidence="3">
    <location>
        <begin position="42"/>
        <end position="66"/>
    </location>
</feature>
<evidence type="ECO:0000256" key="3">
    <source>
        <dbReference type="SAM" id="Phobius"/>
    </source>
</evidence>
<keyword evidence="3" id="KW-0472">Membrane</keyword>
<organism evidence="4">
    <name type="scientific">Diacronema lutheri</name>
    <name type="common">Unicellular marine alga</name>
    <name type="synonym">Monochrysis lutheri</name>
    <dbReference type="NCBI Taxonomy" id="2081491"/>
    <lineage>
        <taxon>Eukaryota</taxon>
        <taxon>Haptista</taxon>
        <taxon>Haptophyta</taxon>
        <taxon>Pavlovophyceae</taxon>
        <taxon>Pavlovales</taxon>
        <taxon>Pavlovaceae</taxon>
        <taxon>Diacronema</taxon>
    </lineage>
</organism>
<dbReference type="PANTHER" id="PTHR12300">
    <property type="entry name" value="HVA22-LIKE PROTEINS"/>
    <property type="match status" value="1"/>
</dbReference>
<keyword evidence="3" id="KW-1133">Transmembrane helix</keyword>
<dbReference type="InterPro" id="IPR004345">
    <property type="entry name" value="TB2_DP1_HVA22"/>
</dbReference>
<evidence type="ECO:0000313" key="5">
    <source>
        <dbReference type="EMBL" id="KAG8466378.1"/>
    </source>
</evidence>
<evidence type="ECO:0000256" key="2">
    <source>
        <dbReference type="SAM" id="MobiDB-lite"/>
    </source>
</evidence>
<sequence>MIGYHAAMIFCTAAGTVFPAYKSFKALRTNDEEETQKWLKYWVVYALFVVAQFMADLILPWVPLYFEAKVAFILWLQLPQFNGASFVYLSFIEPFLKAKEEKIDFAIANSGRLAKEHSSKVISSITDKAGSLSSEVIKRTNKAKPSAESKAD</sequence>
<feature type="transmembrane region" description="Helical" evidence="3">
    <location>
        <begin position="72"/>
        <end position="92"/>
    </location>
</feature>
<name>A0A7R9YPH8_DIALT</name>
<feature type="transmembrane region" description="Helical" evidence="3">
    <location>
        <begin position="6"/>
        <end position="21"/>
    </location>
</feature>
<proteinExistence type="inferred from homology"/>
<gene>
    <name evidence="5" type="ORF">KFE25_002134</name>
    <name evidence="4" type="ORF">PLUT1463_LOCUS13367</name>
</gene>
<accession>A0A7R9YPH8</accession>
<evidence type="ECO:0008006" key="7">
    <source>
        <dbReference type="Google" id="ProtNLM"/>
    </source>
</evidence>
<feature type="region of interest" description="Disordered" evidence="2">
    <location>
        <begin position="126"/>
        <end position="152"/>
    </location>
</feature>
<comment type="similarity">
    <text evidence="1">Belongs to the DP1 family.</text>
</comment>